<dbReference type="RefSeq" id="WP_062248395.1">
    <property type="nucleotide sequence ID" value="NZ_MRCA01000004.1"/>
</dbReference>
<dbReference type="Pfam" id="PF07963">
    <property type="entry name" value="N_methyl"/>
    <property type="match status" value="1"/>
</dbReference>
<keyword evidence="3" id="KW-1185">Reference proteome</keyword>
<dbReference type="SUPFAM" id="SSF54523">
    <property type="entry name" value="Pili subunits"/>
    <property type="match status" value="1"/>
</dbReference>
<dbReference type="InterPro" id="IPR045584">
    <property type="entry name" value="Pilin-like"/>
</dbReference>
<keyword evidence="1" id="KW-1133">Transmembrane helix</keyword>
<dbReference type="InterPro" id="IPR012902">
    <property type="entry name" value="N_methyl_site"/>
</dbReference>
<proteinExistence type="predicted"/>
<comment type="caution">
    <text evidence="2">The sequence shown here is derived from an EMBL/GenBank/DDBJ whole genome shotgun (WGS) entry which is preliminary data.</text>
</comment>
<evidence type="ECO:0000313" key="2">
    <source>
        <dbReference type="EMBL" id="OKH14317.1"/>
    </source>
</evidence>
<reference evidence="2 3" key="1">
    <citation type="submission" date="2016-11" db="EMBL/GenBank/DDBJ databases">
        <title>Draft Genome Sequences of Nine Cyanobacterial Strains from Diverse Habitats.</title>
        <authorList>
            <person name="Zhu T."/>
            <person name="Hou S."/>
            <person name="Lu X."/>
            <person name="Hess W.R."/>
        </authorList>
    </citation>
    <scope>NUCLEOTIDE SEQUENCE [LARGE SCALE GENOMIC DNA]</scope>
    <source>
        <strain evidence="2 3">NIES-592</strain>
    </source>
</reference>
<name>A0A1U7H097_9CYAN</name>
<dbReference type="NCBIfam" id="TIGR02532">
    <property type="entry name" value="IV_pilin_GFxxxE"/>
    <property type="match status" value="1"/>
</dbReference>
<dbReference type="AlphaFoldDB" id="A0A1U7H097"/>
<keyword evidence="1" id="KW-0812">Transmembrane</keyword>
<dbReference type="Proteomes" id="UP000186391">
    <property type="component" value="Unassembled WGS sequence"/>
</dbReference>
<sequence length="313" mass="35531">MNPFKWILMNQLKHFKSKQKISGFTLIELLVALLLAFLVITPLLGFMINIMDTDRKEQAKINSEQEIKAALDFIARDLQQAVFIYNADGIKAIRQQLPKYDQKDNYFPVLVFWKRQFIPGALIVGSGTDDTFVYSLVAYYLIKDNNPTWSKAARIGRFQISNGYGLTDAEQESTRDLGFQLFDLKDEGDLKTKMNKWTKKTGEDYTQDVLPLVDYIDQTSISTTNTAPTCSMGQLIPKYSGSGDDVATGNVITRGFYVCVDSDNTVAEVYLRGNALARIQQNNLNFNQNIEQNKVYFPQASIRVKGRGFLFTQ</sequence>
<keyword evidence="1" id="KW-0472">Membrane</keyword>
<dbReference type="OrthoDB" id="461075at2"/>
<dbReference type="NCBIfam" id="NF038304">
    <property type="entry name" value="EPS_HpsC"/>
    <property type="match status" value="1"/>
</dbReference>
<dbReference type="EMBL" id="MRCA01000004">
    <property type="protein sequence ID" value="OKH14317.1"/>
    <property type="molecule type" value="Genomic_DNA"/>
</dbReference>
<accession>A0A1U7H097</accession>
<organism evidence="2 3">
    <name type="scientific">Fischerella major NIES-592</name>
    <dbReference type="NCBI Taxonomy" id="210994"/>
    <lineage>
        <taxon>Bacteria</taxon>
        <taxon>Bacillati</taxon>
        <taxon>Cyanobacteriota</taxon>
        <taxon>Cyanophyceae</taxon>
        <taxon>Nostocales</taxon>
        <taxon>Hapalosiphonaceae</taxon>
        <taxon>Fischerella</taxon>
    </lineage>
</organism>
<evidence type="ECO:0000256" key="1">
    <source>
        <dbReference type="SAM" id="Phobius"/>
    </source>
</evidence>
<gene>
    <name evidence="2" type="ORF">NIES592_09610</name>
</gene>
<evidence type="ECO:0000313" key="3">
    <source>
        <dbReference type="Proteomes" id="UP000186391"/>
    </source>
</evidence>
<protein>
    <submittedName>
        <fullName evidence="2">Prepilin-type N-terminal cleavage/methylation domain-containing protein</fullName>
    </submittedName>
</protein>
<feature type="transmembrane region" description="Helical" evidence="1">
    <location>
        <begin position="21"/>
        <end position="48"/>
    </location>
</feature>